<feature type="chain" id="PRO_5037801034" description="Lipoprotein" evidence="1">
    <location>
        <begin position="20"/>
        <end position="306"/>
    </location>
</feature>
<organism evidence="2 3">
    <name type="scientific">Streptomyces mashuensis</name>
    <dbReference type="NCBI Taxonomy" id="33904"/>
    <lineage>
        <taxon>Bacteria</taxon>
        <taxon>Bacillati</taxon>
        <taxon>Actinomycetota</taxon>
        <taxon>Actinomycetes</taxon>
        <taxon>Kitasatosporales</taxon>
        <taxon>Streptomycetaceae</taxon>
        <taxon>Streptomyces</taxon>
    </lineage>
</organism>
<dbReference type="PROSITE" id="PS51257">
    <property type="entry name" value="PROKAR_LIPOPROTEIN"/>
    <property type="match status" value="1"/>
</dbReference>
<dbReference type="AlphaFoldDB" id="A0A919B462"/>
<keyword evidence="3" id="KW-1185">Reference proteome</keyword>
<evidence type="ECO:0008006" key="4">
    <source>
        <dbReference type="Google" id="ProtNLM"/>
    </source>
</evidence>
<gene>
    <name evidence="2" type="ORF">GCM10010218_37770</name>
</gene>
<dbReference type="EMBL" id="BNBD01000007">
    <property type="protein sequence ID" value="GHF52763.1"/>
    <property type="molecule type" value="Genomic_DNA"/>
</dbReference>
<protein>
    <recommendedName>
        <fullName evidence="4">Lipoprotein</fullName>
    </recommendedName>
</protein>
<sequence>MKFGKAVAGFLLLASTITACGLKPGTVEVKMNEKEATTRAEEIAHQAMSGMMPKPDPERSVMRSKECVSEFGSSRLAEVDLSYTLKGVPGTEAKNLVRQARDAWVKQGYTFESKSADGDWSDPFPTVTMVTPDGFDLSAVTGMLDKEKGEGIATISVTSPCFAREPSPTAHASAAALSPAQGDGAAERRVLGHSSRIYDALRARHAPEQEGEGLRTVQDQDGTWLHHAWSTPPLTDDERERAIRRARDHFHAAGWKVRDLPTTAGTPALAALHPDEDTVAQVTPAATGGIAVGVTGPAIAGPHAEA</sequence>
<evidence type="ECO:0000313" key="3">
    <source>
        <dbReference type="Proteomes" id="UP000638313"/>
    </source>
</evidence>
<reference evidence="2" key="2">
    <citation type="submission" date="2020-09" db="EMBL/GenBank/DDBJ databases">
        <authorList>
            <person name="Sun Q."/>
            <person name="Ohkuma M."/>
        </authorList>
    </citation>
    <scope>NUCLEOTIDE SEQUENCE</scope>
    <source>
        <strain evidence="2">JCM 4059</strain>
    </source>
</reference>
<name>A0A919B462_9ACTN</name>
<dbReference type="RefSeq" id="WP_190130806.1">
    <property type="nucleotide sequence ID" value="NZ_BNBD01000007.1"/>
</dbReference>
<keyword evidence="1" id="KW-0732">Signal</keyword>
<comment type="caution">
    <text evidence="2">The sequence shown here is derived from an EMBL/GenBank/DDBJ whole genome shotgun (WGS) entry which is preliminary data.</text>
</comment>
<feature type="signal peptide" evidence="1">
    <location>
        <begin position="1"/>
        <end position="19"/>
    </location>
</feature>
<evidence type="ECO:0000313" key="2">
    <source>
        <dbReference type="EMBL" id="GHF52763.1"/>
    </source>
</evidence>
<proteinExistence type="predicted"/>
<reference evidence="2" key="1">
    <citation type="journal article" date="2014" name="Int. J. Syst. Evol. Microbiol.">
        <title>Complete genome sequence of Corynebacterium casei LMG S-19264T (=DSM 44701T), isolated from a smear-ripened cheese.</title>
        <authorList>
            <consortium name="US DOE Joint Genome Institute (JGI-PGF)"/>
            <person name="Walter F."/>
            <person name="Albersmeier A."/>
            <person name="Kalinowski J."/>
            <person name="Ruckert C."/>
        </authorList>
    </citation>
    <scope>NUCLEOTIDE SEQUENCE</scope>
    <source>
        <strain evidence="2">JCM 4059</strain>
    </source>
</reference>
<dbReference type="Proteomes" id="UP000638313">
    <property type="component" value="Unassembled WGS sequence"/>
</dbReference>
<evidence type="ECO:0000256" key="1">
    <source>
        <dbReference type="SAM" id="SignalP"/>
    </source>
</evidence>
<accession>A0A919B462</accession>